<evidence type="ECO:0000313" key="2">
    <source>
        <dbReference type="EMBL" id="EXJ85571.1"/>
    </source>
</evidence>
<dbReference type="eggNOG" id="ENOG502STT7">
    <property type="taxonomic scope" value="Eukaryota"/>
</dbReference>
<feature type="compositionally biased region" description="Low complexity" evidence="1">
    <location>
        <begin position="261"/>
        <end position="275"/>
    </location>
</feature>
<dbReference type="AlphaFoldDB" id="W9Y8K2"/>
<feature type="compositionally biased region" description="Basic and acidic residues" evidence="1">
    <location>
        <begin position="459"/>
        <end position="483"/>
    </location>
</feature>
<accession>W9Y8K2</accession>
<reference evidence="2 3" key="1">
    <citation type="submission" date="2013-03" db="EMBL/GenBank/DDBJ databases">
        <title>The Genome Sequence of Capronia coronata CBS 617.96.</title>
        <authorList>
            <consortium name="The Broad Institute Genomics Platform"/>
            <person name="Cuomo C."/>
            <person name="de Hoog S."/>
            <person name="Gorbushina A."/>
            <person name="Walker B."/>
            <person name="Young S.K."/>
            <person name="Zeng Q."/>
            <person name="Gargeya S."/>
            <person name="Fitzgerald M."/>
            <person name="Haas B."/>
            <person name="Abouelleil A."/>
            <person name="Allen A.W."/>
            <person name="Alvarado L."/>
            <person name="Arachchi H.M."/>
            <person name="Berlin A.M."/>
            <person name="Chapman S.B."/>
            <person name="Gainer-Dewar J."/>
            <person name="Goldberg J."/>
            <person name="Griggs A."/>
            <person name="Gujja S."/>
            <person name="Hansen M."/>
            <person name="Howarth C."/>
            <person name="Imamovic A."/>
            <person name="Ireland A."/>
            <person name="Larimer J."/>
            <person name="McCowan C."/>
            <person name="Murphy C."/>
            <person name="Pearson M."/>
            <person name="Poon T.W."/>
            <person name="Priest M."/>
            <person name="Roberts A."/>
            <person name="Saif S."/>
            <person name="Shea T."/>
            <person name="Sisk P."/>
            <person name="Sykes S."/>
            <person name="Wortman J."/>
            <person name="Nusbaum C."/>
            <person name="Birren B."/>
        </authorList>
    </citation>
    <scope>NUCLEOTIDE SEQUENCE [LARGE SCALE GENOMIC DNA]</scope>
    <source>
        <strain evidence="2 3">CBS 617.96</strain>
    </source>
</reference>
<protein>
    <submittedName>
        <fullName evidence="2">Uncharacterized protein</fullName>
    </submittedName>
</protein>
<feature type="compositionally biased region" description="Low complexity" evidence="1">
    <location>
        <begin position="301"/>
        <end position="312"/>
    </location>
</feature>
<dbReference type="GeneID" id="19160808"/>
<dbReference type="Proteomes" id="UP000019484">
    <property type="component" value="Unassembled WGS sequence"/>
</dbReference>
<feature type="compositionally biased region" description="Polar residues" evidence="1">
    <location>
        <begin position="282"/>
        <end position="300"/>
    </location>
</feature>
<gene>
    <name evidence="2" type="ORF">A1O1_05936</name>
</gene>
<dbReference type="EMBL" id="AMWN01000005">
    <property type="protein sequence ID" value="EXJ85571.1"/>
    <property type="molecule type" value="Genomic_DNA"/>
</dbReference>
<dbReference type="HOGENOM" id="CLU_042544_0_0_1"/>
<proteinExistence type="predicted"/>
<evidence type="ECO:0000256" key="1">
    <source>
        <dbReference type="SAM" id="MobiDB-lite"/>
    </source>
</evidence>
<organism evidence="2 3">
    <name type="scientific">Capronia coronata CBS 617.96</name>
    <dbReference type="NCBI Taxonomy" id="1182541"/>
    <lineage>
        <taxon>Eukaryota</taxon>
        <taxon>Fungi</taxon>
        <taxon>Dikarya</taxon>
        <taxon>Ascomycota</taxon>
        <taxon>Pezizomycotina</taxon>
        <taxon>Eurotiomycetes</taxon>
        <taxon>Chaetothyriomycetidae</taxon>
        <taxon>Chaetothyriales</taxon>
        <taxon>Herpotrichiellaceae</taxon>
        <taxon>Capronia</taxon>
    </lineage>
</organism>
<keyword evidence="3" id="KW-1185">Reference proteome</keyword>
<feature type="region of interest" description="Disordered" evidence="1">
    <location>
        <begin position="259"/>
        <end position="325"/>
    </location>
</feature>
<dbReference type="OrthoDB" id="436496at2759"/>
<sequence length="498" mass="55467">MVKLRGIEICIISQFDICRIPEFRYPRPYQAPADPFQVRDTDSAREETKTTASAFSYPTASCYVPVYPGSQIWFEYTVDGPHPPGAAYFFKLYLNNKVVTAWDCTAKHGFHGKMMYNLVVDGDGGDPAAGELGVRRLALRFGDGVVGQAGHDVSKTGKGVDRHTRDGWQEDVIQINVHRIEHRRRVRDLQPGLGFVDVNGNQGDGLRLTDSGLLEPGFRPKRYQYQLLDPLDMPYAAFRFYCRPFEYLETRGITRLRDWTSPRSSMSSGSTASQVSDEDSQHNTGQDTHQRIDSSGSPLTSSQPHPASSHSHGMVSTDLTRGNNHPLIRVVNGSVSIPLSDSDDSLSVRTKDSIEELPSLVTRSPKSPRSPGKRLLETRLKTEAGIPPSPTRSPMFARHHLKKKLTVNISGAEFDVERKKRPLSPFTSSGLLRKACILPQTAPAAVTEFGPTVEDEVREEMNKTRSDVEAKEVSRTTRAERGGSKLMGFLGRRINREK</sequence>
<dbReference type="STRING" id="1182541.W9Y8K2"/>
<dbReference type="RefSeq" id="XP_007725009.1">
    <property type="nucleotide sequence ID" value="XM_007726819.1"/>
</dbReference>
<feature type="region of interest" description="Disordered" evidence="1">
    <location>
        <begin position="459"/>
        <end position="485"/>
    </location>
</feature>
<evidence type="ECO:0000313" key="3">
    <source>
        <dbReference type="Proteomes" id="UP000019484"/>
    </source>
</evidence>
<comment type="caution">
    <text evidence="2">The sequence shown here is derived from an EMBL/GenBank/DDBJ whole genome shotgun (WGS) entry which is preliminary data.</text>
</comment>
<name>W9Y8K2_9EURO</name>